<proteinExistence type="predicted"/>
<protein>
    <submittedName>
        <fullName evidence="1">Uncharacterized protein</fullName>
    </submittedName>
</protein>
<dbReference type="EMBL" id="CAEKKB010000002">
    <property type="protein sequence ID" value="CAB4301093.1"/>
    <property type="molecule type" value="Genomic_DNA"/>
</dbReference>
<dbReference type="AlphaFoldDB" id="A0A6J5U5Q8"/>
<evidence type="ECO:0000313" key="1">
    <source>
        <dbReference type="EMBL" id="CAB4270694.1"/>
    </source>
</evidence>
<accession>A0A6J5U5Q8</accession>
<reference evidence="4" key="1">
    <citation type="journal article" date="2020" name="Genome Biol.">
        <title>Gamete binning: chromosome-level and haplotype-resolved genome assembly enabled by high-throughput single-cell sequencing of gamete genomes.</title>
        <authorList>
            <person name="Campoy J.A."/>
            <person name="Sun H."/>
            <person name="Goel M."/>
            <person name="Jiao W.-B."/>
            <person name="Folz-Donahue K."/>
            <person name="Wang N."/>
            <person name="Rubio M."/>
            <person name="Liu C."/>
            <person name="Kukat C."/>
            <person name="Ruiz D."/>
            <person name="Huettel B."/>
            <person name="Schneeberger K."/>
        </authorList>
    </citation>
    <scope>NUCLEOTIDE SEQUENCE [LARGE SCALE GENOMIC DNA]</scope>
    <source>
        <strain evidence="4">cv. Rojo Pasion</strain>
    </source>
</reference>
<dbReference type="Proteomes" id="UP000507222">
    <property type="component" value="Unassembled WGS sequence"/>
</dbReference>
<keyword evidence="4" id="KW-1185">Reference proteome</keyword>
<reference evidence="1 3" key="2">
    <citation type="submission" date="2020-05" db="EMBL/GenBank/DDBJ databases">
        <authorList>
            <person name="Campoy J."/>
            <person name="Schneeberger K."/>
            <person name="Spophaly S."/>
        </authorList>
    </citation>
    <scope>NUCLEOTIDE SEQUENCE [LARGE SCALE GENOMIC DNA]</scope>
    <source>
        <strain evidence="1">PruArmRojPasFocal</strain>
    </source>
</reference>
<dbReference type="EMBL" id="CAEKDK010000002">
    <property type="protein sequence ID" value="CAB4270694.1"/>
    <property type="molecule type" value="Genomic_DNA"/>
</dbReference>
<name>A0A6J5U5Q8_PRUAR</name>
<evidence type="ECO:0000313" key="4">
    <source>
        <dbReference type="Proteomes" id="UP000507245"/>
    </source>
</evidence>
<dbReference type="Proteomes" id="UP000507245">
    <property type="component" value="Unassembled WGS sequence"/>
</dbReference>
<organism evidence="1 3">
    <name type="scientific">Prunus armeniaca</name>
    <name type="common">Apricot</name>
    <name type="synonym">Armeniaca vulgaris</name>
    <dbReference type="NCBI Taxonomy" id="36596"/>
    <lineage>
        <taxon>Eukaryota</taxon>
        <taxon>Viridiplantae</taxon>
        <taxon>Streptophyta</taxon>
        <taxon>Embryophyta</taxon>
        <taxon>Tracheophyta</taxon>
        <taxon>Spermatophyta</taxon>
        <taxon>Magnoliopsida</taxon>
        <taxon>eudicotyledons</taxon>
        <taxon>Gunneridae</taxon>
        <taxon>Pentapetalae</taxon>
        <taxon>rosids</taxon>
        <taxon>fabids</taxon>
        <taxon>Rosales</taxon>
        <taxon>Rosaceae</taxon>
        <taxon>Amygdaloideae</taxon>
        <taxon>Amygdaleae</taxon>
        <taxon>Prunus</taxon>
    </lineage>
</organism>
<evidence type="ECO:0000313" key="2">
    <source>
        <dbReference type="EMBL" id="CAB4301093.1"/>
    </source>
</evidence>
<sequence length="39" mass="4633">MEDPSRPHLCRQQRTLGKSLRQKVEGFASILTWLLTCFW</sequence>
<evidence type="ECO:0000313" key="3">
    <source>
        <dbReference type="Proteomes" id="UP000507222"/>
    </source>
</evidence>
<gene>
    <name evidence="1" type="ORF">CURHAP_LOCUS16915</name>
    <name evidence="2" type="ORF">ORAREDHAP_LOCUS16491</name>
</gene>